<sequence>MPKDTSITQIHDSIISDYKSYVSSFINIKDDDIRAVVDRNVEEGTLWPDFLIHFNPSYEIEGNVNNLIDSGVLLSEMEGVFSGYELFKHQVEAIRLGTSGEDFVVTSGTGSGKSLTYIGTIFNYLFSLRNKEPGIKAIIVYPMNALINSQTIELTKYKENYEKETGNDFPITFEQYTGQEKQEKRIEIRQNLPDIILTNYMMLELILTRIQEKSIRDSIYRSLKYLVFDELHTYRGRQGSDVALLIRRIKAKAENEVLCIGTSATMVTGGTTLEQKEKVAEVANTFFGKPFTQSQIINESLSRSLEFNGEIPTQDVIAQSLRTPIDINADEIALVEHPLAIWLENRIALEDHEGILVRNKPMSINQIINRLVNDSGLEEGLCSNQLLYLLQWLSNVNGKLGVDKAYLPFKLHQFISQTGSVYITLDREEITLEPGIYKGKDESKKPLFPVVFSRVSGHEFICVMKNEESNNFQPREFRENADDNEDLTAGYILTGDDVWDPETDLESLPGAWLRYLSNGTVTIQKKYRERVPQKISFNEYGNYSYGDEFPISGWFMPARLLFDPTSGTIYDSKTSEGTKLTKLGSEGRSTSTTITTFTILKHLAEKGYKYEDQKVLSFTDNRQDAALQAGHFNDFMKVVQLRSALYHSLTNADNTQLDHATLGQALFDALDLEQKEYASNPSDFPSVVRDNENTMKDYLTYRALYDLRRGWRVILPNLEQCGLLEVHYKFLQENCSIDEYWKGVKYFDKMPIEDREHLVFQILDYFRRSYAIYSEEYLTQNQINQHRKEINEKLILPWKFDDTEKINEPYFLRYETIRSYSRMFTASIGFTSALGKYLREELKKHGAIKLNTEKYNSIIQKLLALLENAGWLKSTSVQNRAGADTHIYQLAIDKIIWKMGDGETIIPDIVKNRSYKLVQQKPNSYFRELYKTDFSTLKEYLGREHTGQINNENRQEREDHFREGHISTLFCSPTMELGIDISTLNVVHMRNVPPNPSNYVQRSGRAGRSGQAAFIFTFCSNYSPHDRHYFKNSTDMVAGVVVPARIDLSNEELLYTHLNALYLAEVGLSELDHSIADLIDEDNREELPLLDTIVEHLNIGPQRRESIKRDFLKTIEDLEASKLKGTTWFNEEWIDHQLDSFKSNLDDSINRWRLLYRAATDQLTKANRIIESGRYSKNSEEMKGAFRDLHQATRQRDLLQNETDRWESLSEFYPYRYFASEGFLPGYNFIRLPLRTYVPIGDSGEYISRPRPIAVREFGPRNVVYHNGSKYQIEQLVIQDAENNLKKAKISVNSGYFLGSDEYDTELCPFSGVILSDASSKKIFTNLLEMSETKSKVIERISCEEEERLSKGFDIETYFSVPSGMDSIKKAVVKSDEDEFLRLKYIPTANIFHLNTKWRISKEYGFPIGLTTGRWKRSNQEDSAEEIRRVQLFTTDTADALYIEPIKALALEPEGIITLQYALKRAIENVFQIEPNELGVTSMGDPRYPNIFLYEASEGSLGILSQFVEEKDKFNEVINEAIQLLRYDDSSYEEPASYDDLLSYYNQRDHLIIDRFLIKDALNKLKVCNVELHTNPAYKDYEEHYQKLMRIIDPNSITENEFLKYLYDNGLRLPDNAQKRVEGIYTQPDFFYDPDIWVFCDGTPHDVREIQKDDKEKRDAILNRGEQVFVYYYKDRLEDVIAKRPDIFKKVK</sequence>
<evidence type="ECO:0000313" key="7">
    <source>
        <dbReference type="Proteomes" id="UP000094056"/>
    </source>
</evidence>
<dbReference type="GO" id="GO:0003677">
    <property type="term" value="F:DNA binding"/>
    <property type="evidence" value="ECO:0007669"/>
    <property type="project" value="TreeGrafter"/>
</dbReference>
<dbReference type="Gene3D" id="3.40.50.300">
    <property type="entry name" value="P-loop containing nucleotide triphosphate hydrolases"/>
    <property type="match status" value="2"/>
</dbReference>
<dbReference type="PANTHER" id="PTHR47962:SF5">
    <property type="entry name" value="ATP-DEPENDENT HELICASE LHR-RELATED"/>
    <property type="match status" value="1"/>
</dbReference>
<keyword evidence="1" id="KW-0547">Nucleotide-binding</keyword>
<dbReference type="GO" id="GO:0003724">
    <property type="term" value="F:RNA helicase activity"/>
    <property type="evidence" value="ECO:0007669"/>
    <property type="project" value="UniProtKB-EC"/>
</dbReference>
<gene>
    <name evidence="6" type="primary">dbpA_2</name>
    <name evidence="6" type="ORF">SCARUB_03992</name>
</gene>
<evidence type="ECO:0000259" key="4">
    <source>
        <dbReference type="PROSITE" id="PS51192"/>
    </source>
</evidence>
<feature type="coiled-coil region" evidence="3">
    <location>
        <begin position="1182"/>
        <end position="1209"/>
    </location>
</feature>
<dbReference type="Proteomes" id="UP000094056">
    <property type="component" value="Unassembled WGS sequence"/>
</dbReference>
<dbReference type="Pfam" id="PF09369">
    <property type="entry name" value="MZB"/>
    <property type="match status" value="1"/>
</dbReference>
<keyword evidence="3" id="KW-0175">Coiled coil</keyword>
<dbReference type="InterPro" id="IPR001650">
    <property type="entry name" value="Helicase_C-like"/>
</dbReference>
<reference evidence="6 7" key="1">
    <citation type="submission" date="2016-07" db="EMBL/GenBank/DDBJ databases">
        <title>Draft genome of Scalindua rubra, obtained from a brine-seawater interface in the Red Sea, sheds light on salt adaptation in anammox bacteria.</title>
        <authorList>
            <person name="Speth D.R."/>
            <person name="Lagkouvardos I."/>
            <person name="Wang Y."/>
            <person name="Qian P.-Y."/>
            <person name="Dutilh B.E."/>
            <person name="Jetten M.S."/>
        </authorList>
    </citation>
    <scope>NUCLEOTIDE SEQUENCE [LARGE SCALE GENOMIC DNA]</scope>
    <source>
        <strain evidence="6">BSI-1</strain>
    </source>
</reference>
<dbReference type="EC" id="3.6.4.13" evidence="6"/>
<feature type="domain" description="Helicase ATP-binding" evidence="4">
    <location>
        <begin position="94"/>
        <end position="266"/>
    </location>
</feature>
<evidence type="ECO:0000313" key="6">
    <source>
        <dbReference type="EMBL" id="ODS30895.1"/>
    </source>
</evidence>
<dbReference type="InterPro" id="IPR011545">
    <property type="entry name" value="DEAD/DEAH_box_helicase_dom"/>
</dbReference>
<evidence type="ECO:0000256" key="3">
    <source>
        <dbReference type="SAM" id="Coils"/>
    </source>
</evidence>
<dbReference type="Pfam" id="PF00270">
    <property type="entry name" value="DEAD"/>
    <property type="match status" value="1"/>
</dbReference>
<dbReference type="PATRIC" id="fig|1872076.5.peg.4765"/>
<keyword evidence="6" id="KW-0378">Hydrolase</keyword>
<dbReference type="GO" id="GO:0016887">
    <property type="term" value="F:ATP hydrolysis activity"/>
    <property type="evidence" value="ECO:0007669"/>
    <property type="project" value="TreeGrafter"/>
</dbReference>
<dbReference type="InterPro" id="IPR018973">
    <property type="entry name" value="MZB"/>
</dbReference>
<comment type="caution">
    <text evidence="6">The sequence shown here is derived from an EMBL/GenBank/DDBJ whole genome shotgun (WGS) entry which is preliminary data.</text>
</comment>
<evidence type="ECO:0000256" key="2">
    <source>
        <dbReference type="ARBA" id="ARBA00022840"/>
    </source>
</evidence>
<organism evidence="6 7">
    <name type="scientific">Candidatus Scalindua rubra</name>
    <dbReference type="NCBI Taxonomy" id="1872076"/>
    <lineage>
        <taxon>Bacteria</taxon>
        <taxon>Pseudomonadati</taxon>
        <taxon>Planctomycetota</taxon>
        <taxon>Candidatus Brocadiia</taxon>
        <taxon>Candidatus Brocadiales</taxon>
        <taxon>Candidatus Scalinduaceae</taxon>
        <taxon>Candidatus Scalindua</taxon>
    </lineage>
</organism>
<dbReference type="SUPFAM" id="SSF52540">
    <property type="entry name" value="P-loop containing nucleoside triphosphate hydrolases"/>
    <property type="match status" value="2"/>
</dbReference>
<keyword evidence="6" id="KW-0347">Helicase</keyword>
<evidence type="ECO:0000259" key="5">
    <source>
        <dbReference type="PROSITE" id="PS51194"/>
    </source>
</evidence>
<dbReference type="PROSITE" id="PS51192">
    <property type="entry name" value="HELICASE_ATP_BIND_1"/>
    <property type="match status" value="1"/>
</dbReference>
<proteinExistence type="predicted"/>
<name>A0A1E3X5K9_9BACT</name>
<feature type="domain" description="Helicase C-terminal" evidence="5">
    <location>
        <begin position="891"/>
        <end position="1054"/>
    </location>
</feature>
<dbReference type="InterPro" id="IPR052511">
    <property type="entry name" value="ATP-dep_Helicase"/>
</dbReference>
<dbReference type="PANTHER" id="PTHR47962">
    <property type="entry name" value="ATP-DEPENDENT HELICASE LHR-RELATED-RELATED"/>
    <property type="match status" value="1"/>
</dbReference>
<keyword evidence="2" id="KW-0067">ATP-binding</keyword>
<dbReference type="PROSITE" id="PS51194">
    <property type="entry name" value="HELICASE_CTER"/>
    <property type="match status" value="1"/>
</dbReference>
<dbReference type="InterPro" id="IPR027417">
    <property type="entry name" value="P-loop_NTPase"/>
</dbReference>
<protein>
    <submittedName>
        <fullName evidence="6">ATP-dependent RNA helicase DbpA</fullName>
        <ecNumber evidence="6">3.6.4.13</ecNumber>
    </submittedName>
</protein>
<dbReference type="SMART" id="SM00490">
    <property type="entry name" value="HELICc"/>
    <property type="match status" value="1"/>
</dbReference>
<dbReference type="SMART" id="SM00487">
    <property type="entry name" value="DEXDc"/>
    <property type="match status" value="1"/>
</dbReference>
<dbReference type="Pfam" id="PF00271">
    <property type="entry name" value="Helicase_C"/>
    <property type="match status" value="1"/>
</dbReference>
<dbReference type="EMBL" id="MAYW01000164">
    <property type="protein sequence ID" value="ODS30895.1"/>
    <property type="molecule type" value="Genomic_DNA"/>
</dbReference>
<dbReference type="InterPro" id="IPR014001">
    <property type="entry name" value="Helicase_ATP-bd"/>
</dbReference>
<dbReference type="GO" id="GO:0005524">
    <property type="term" value="F:ATP binding"/>
    <property type="evidence" value="ECO:0007669"/>
    <property type="project" value="UniProtKB-KW"/>
</dbReference>
<accession>A0A1E3X5K9</accession>
<evidence type="ECO:0000256" key="1">
    <source>
        <dbReference type="ARBA" id="ARBA00022741"/>
    </source>
</evidence>